<proteinExistence type="predicted"/>
<dbReference type="RefSeq" id="WP_345611143.1">
    <property type="nucleotide sequence ID" value="NZ_BAABJV010000002.1"/>
</dbReference>
<keyword evidence="12" id="KW-1185">Reference proteome</keyword>
<feature type="transmembrane region" description="Helical" evidence="9">
    <location>
        <begin position="130"/>
        <end position="150"/>
    </location>
</feature>
<evidence type="ECO:0000256" key="8">
    <source>
        <dbReference type="ARBA" id="ARBA00023136"/>
    </source>
</evidence>
<feature type="transmembrane region" description="Helical" evidence="9">
    <location>
        <begin position="264"/>
        <end position="286"/>
    </location>
</feature>
<sequence length="419" mass="45336">MSAESAAAPQHRWWNGLFQGLQKVGRSLQLPVAVLPAAGLLVSLGNLFGAYLHGPFWDKTANVLIKGGTGILDGALGLPLLFCIGVAIGFARKADGSTALAAVAGFLVYFNVLKAFPMDGTVTEAVPDGVPQNPGVLGGILIGLLTAVIWQRYHRTRLVDWLGFFNGRRLVPIIMAFVCCVLGVLFGLLWEPVGDALTSFAKQLIDLGAWGAAIFGVANRLLIPIGMHQFLNTFFWFQAGEYTDDDGTVVQGDLTRFFAGDPDAGLFMSGFFPIMMFGLPAAALAITHCARPEHRKRVAGLMVSVALTSFVTGVTEPIEFSFMFAAPLLYGLHALLTGASMAITWGLGVHAGFSFSAGLIDYIVNWHLDTKPWLIIPIGLCFAVVYYVLFRILITVFDIPTPGREPEELEEEIEREQTK</sequence>
<dbReference type="Pfam" id="PF02378">
    <property type="entry name" value="PTS_EIIC"/>
    <property type="match status" value="1"/>
</dbReference>
<dbReference type="InterPro" id="IPR003352">
    <property type="entry name" value="PTS_EIIC"/>
</dbReference>
<protein>
    <submittedName>
        <fullName evidence="11">PTS transporter subunit EIIC</fullName>
    </submittedName>
</protein>
<keyword evidence="6 9" id="KW-0812">Transmembrane</keyword>
<feature type="transmembrane region" description="Helical" evidence="9">
    <location>
        <begin position="98"/>
        <end position="118"/>
    </location>
</feature>
<feature type="transmembrane region" description="Helical" evidence="9">
    <location>
        <begin position="345"/>
        <end position="368"/>
    </location>
</feature>
<feature type="transmembrane region" description="Helical" evidence="9">
    <location>
        <begin position="170"/>
        <end position="190"/>
    </location>
</feature>
<evidence type="ECO:0000256" key="9">
    <source>
        <dbReference type="SAM" id="Phobius"/>
    </source>
</evidence>
<comment type="caution">
    <text evidence="11">The sequence shown here is derived from an EMBL/GenBank/DDBJ whole genome shotgun (WGS) entry which is preliminary data.</text>
</comment>
<feature type="transmembrane region" description="Helical" evidence="9">
    <location>
        <begin position="30"/>
        <end position="51"/>
    </location>
</feature>
<dbReference type="PANTHER" id="PTHR30009">
    <property type="entry name" value="CYTOCHROME C-TYPE SYNTHESIS PROTEIN AND PTS TRANSMEMBRANE COMPONENT"/>
    <property type="match status" value="1"/>
</dbReference>
<feature type="transmembrane region" description="Helical" evidence="9">
    <location>
        <begin position="374"/>
        <end position="394"/>
    </location>
</feature>
<keyword evidence="8 9" id="KW-0472">Membrane</keyword>
<accession>A0ABP8ZY76</accession>
<dbReference type="Proteomes" id="UP001501147">
    <property type="component" value="Unassembled WGS sequence"/>
</dbReference>
<evidence type="ECO:0000313" key="12">
    <source>
        <dbReference type="Proteomes" id="UP001501147"/>
    </source>
</evidence>
<evidence type="ECO:0000256" key="5">
    <source>
        <dbReference type="ARBA" id="ARBA00022683"/>
    </source>
</evidence>
<evidence type="ECO:0000313" key="11">
    <source>
        <dbReference type="EMBL" id="GAA4769594.1"/>
    </source>
</evidence>
<keyword evidence="7 9" id="KW-1133">Transmembrane helix</keyword>
<feature type="transmembrane region" description="Helical" evidence="9">
    <location>
        <begin position="71"/>
        <end position="91"/>
    </location>
</feature>
<evidence type="ECO:0000256" key="3">
    <source>
        <dbReference type="ARBA" id="ARBA00022475"/>
    </source>
</evidence>
<name>A0ABP8ZY76_9ACTN</name>
<feature type="domain" description="PTS EIIC type-1" evidence="10">
    <location>
        <begin position="15"/>
        <end position="406"/>
    </location>
</feature>
<evidence type="ECO:0000256" key="7">
    <source>
        <dbReference type="ARBA" id="ARBA00022989"/>
    </source>
</evidence>
<dbReference type="InterPro" id="IPR050429">
    <property type="entry name" value="PTS_Glucose_EIICBA"/>
</dbReference>
<dbReference type="PANTHER" id="PTHR30009:SF4">
    <property type="entry name" value="PTS SYSTEM N-ACETYLGLUCOSAMINE-SPECIFIC EIICBA COMPONENT"/>
    <property type="match status" value="1"/>
</dbReference>
<keyword evidence="2" id="KW-0813">Transport</keyword>
<gene>
    <name evidence="11" type="ORF">GCM10023329_15650</name>
</gene>
<evidence type="ECO:0000256" key="2">
    <source>
        <dbReference type="ARBA" id="ARBA00022448"/>
    </source>
</evidence>
<dbReference type="InterPro" id="IPR013013">
    <property type="entry name" value="PTS_EIIC_1"/>
</dbReference>
<dbReference type="PROSITE" id="PS51103">
    <property type="entry name" value="PTS_EIIC_TYPE_1"/>
    <property type="match status" value="1"/>
</dbReference>
<comment type="subcellular location">
    <subcellularLocation>
        <location evidence="1">Cell membrane</location>
        <topology evidence="1">Multi-pass membrane protein</topology>
    </subcellularLocation>
</comment>
<evidence type="ECO:0000256" key="1">
    <source>
        <dbReference type="ARBA" id="ARBA00004651"/>
    </source>
</evidence>
<evidence type="ECO:0000256" key="6">
    <source>
        <dbReference type="ARBA" id="ARBA00022692"/>
    </source>
</evidence>
<keyword evidence="4" id="KW-0762">Sugar transport</keyword>
<dbReference type="EMBL" id="BAABJV010000002">
    <property type="protein sequence ID" value="GAA4769594.1"/>
    <property type="molecule type" value="Genomic_DNA"/>
</dbReference>
<organism evidence="11 12">
    <name type="scientific">Streptomyces sanyensis</name>
    <dbReference type="NCBI Taxonomy" id="568869"/>
    <lineage>
        <taxon>Bacteria</taxon>
        <taxon>Bacillati</taxon>
        <taxon>Actinomycetota</taxon>
        <taxon>Actinomycetes</taxon>
        <taxon>Kitasatosporales</taxon>
        <taxon>Streptomycetaceae</taxon>
        <taxon>Streptomyces</taxon>
    </lineage>
</organism>
<keyword evidence="5" id="KW-0598">Phosphotransferase system</keyword>
<evidence type="ECO:0000256" key="4">
    <source>
        <dbReference type="ARBA" id="ARBA00022597"/>
    </source>
</evidence>
<keyword evidence="3" id="KW-1003">Cell membrane</keyword>
<evidence type="ECO:0000259" key="10">
    <source>
        <dbReference type="PROSITE" id="PS51103"/>
    </source>
</evidence>
<reference evidence="12" key="1">
    <citation type="journal article" date="2019" name="Int. J. Syst. Evol. Microbiol.">
        <title>The Global Catalogue of Microorganisms (GCM) 10K type strain sequencing project: providing services to taxonomists for standard genome sequencing and annotation.</title>
        <authorList>
            <consortium name="The Broad Institute Genomics Platform"/>
            <consortium name="The Broad Institute Genome Sequencing Center for Infectious Disease"/>
            <person name="Wu L."/>
            <person name="Ma J."/>
        </authorList>
    </citation>
    <scope>NUCLEOTIDE SEQUENCE [LARGE SCALE GENOMIC DNA]</scope>
    <source>
        <strain evidence="12">JCM 18324</strain>
    </source>
</reference>
<feature type="transmembrane region" description="Helical" evidence="9">
    <location>
        <begin position="298"/>
        <end position="314"/>
    </location>
</feature>